<evidence type="ECO:0000313" key="2">
    <source>
        <dbReference type="Proteomes" id="UP000694864"/>
    </source>
</evidence>
<reference evidence="3" key="2">
    <citation type="submission" date="2025-08" db="UniProtKB">
        <authorList>
            <consortium name="RefSeq"/>
        </authorList>
    </citation>
    <scope>IDENTIFICATION</scope>
    <source>
        <tissue evidence="3">Leaf</tissue>
    </source>
</reference>
<dbReference type="GeneID" id="104755706"/>
<dbReference type="SUPFAM" id="SSF52047">
    <property type="entry name" value="RNI-like"/>
    <property type="match status" value="1"/>
</dbReference>
<name>A0ABM0WUQ0_CAMSA</name>
<organism evidence="2 3">
    <name type="scientific">Camelina sativa</name>
    <name type="common">False flax</name>
    <name type="synonym">Myagrum sativum</name>
    <dbReference type="NCBI Taxonomy" id="90675"/>
    <lineage>
        <taxon>Eukaryota</taxon>
        <taxon>Viridiplantae</taxon>
        <taxon>Streptophyta</taxon>
        <taxon>Embryophyta</taxon>
        <taxon>Tracheophyta</taxon>
        <taxon>Spermatophyta</taxon>
        <taxon>Magnoliopsida</taxon>
        <taxon>eudicotyledons</taxon>
        <taxon>Gunneridae</taxon>
        <taxon>Pentapetalae</taxon>
        <taxon>rosids</taxon>
        <taxon>malvids</taxon>
        <taxon>Brassicales</taxon>
        <taxon>Brassicaceae</taxon>
        <taxon>Camelineae</taxon>
        <taxon>Camelina</taxon>
    </lineage>
</organism>
<dbReference type="PANTHER" id="PTHR31900:SF34">
    <property type="entry name" value="EMB|CAB62440.1-RELATED"/>
    <property type="match status" value="1"/>
</dbReference>
<dbReference type="InterPro" id="IPR032675">
    <property type="entry name" value="LRR_dom_sf"/>
</dbReference>
<evidence type="ECO:0000259" key="1">
    <source>
        <dbReference type="Pfam" id="PF24758"/>
    </source>
</evidence>
<dbReference type="RefSeq" id="XP_010476450.1">
    <property type="nucleotide sequence ID" value="XM_010478148.1"/>
</dbReference>
<proteinExistence type="predicted"/>
<evidence type="ECO:0000313" key="3">
    <source>
        <dbReference type="RefSeq" id="XP_010476450.1"/>
    </source>
</evidence>
<protein>
    <submittedName>
        <fullName evidence="3">FBD-associated F-box protein At5g50270</fullName>
    </submittedName>
</protein>
<reference evidence="2" key="1">
    <citation type="journal article" date="2014" name="Nat. Commun.">
        <title>The emerging biofuel crop Camelina sativa retains a highly undifferentiated hexaploid genome structure.</title>
        <authorList>
            <person name="Kagale S."/>
            <person name="Koh C."/>
            <person name="Nixon J."/>
            <person name="Bollina V."/>
            <person name="Clarke W.E."/>
            <person name="Tuteja R."/>
            <person name="Spillane C."/>
            <person name="Robinson S.J."/>
            <person name="Links M.G."/>
            <person name="Clarke C."/>
            <person name="Higgins E.E."/>
            <person name="Huebert T."/>
            <person name="Sharpe A.G."/>
            <person name="Parkin I.A."/>
        </authorList>
    </citation>
    <scope>NUCLEOTIDE SEQUENCE [LARGE SCALE GENOMIC DNA]</scope>
    <source>
        <strain evidence="2">cv. DH55</strain>
    </source>
</reference>
<gene>
    <name evidence="3" type="primary">LOC104755706</name>
</gene>
<dbReference type="InterPro" id="IPR050232">
    <property type="entry name" value="FBL13/AtMIF1-like"/>
</dbReference>
<dbReference type="InterPro" id="IPR055411">
    <property type="entry name" value="LRR_FXL15/At3g58940/PEG3-like"/>
</dbReference>
<accession>A0ABM0WUQ0</accession>
<feature type="domain" description="F-box/LRR-repeat protein 15/At3g58940/PEG3-like LRR" evidence="1">
    <location>
        <begin position="66"/>
        <end position="174"/>
    </location>
</feature>
<dbReference type="PANTHER" id="PTHR31900">
    <property type="entry name" value="F-BOX/RNI SUPERFAMILY PROTEIN-RELATED"/>
    <property type="match status" value="1"/>
</dbReference>
<dbReference type="Pfam" id="PF24758">
    <property type="entry name" value="LRR_At5g56370"/>
    <property type="match status" value="1"/>
</dbReference>
<dbReference type="Proteomes" id="UP000694864">
    <property type="component" value="Chromosome 2"/>
</dbReference>
<sequence>MFVPRLEYNDDMYQDGEDRGRFFRFVYNSLLLHEAPVLESMCLKLGQKIGAIDIGVCVGPAVNRRARELIIEIDASITEIPVTLPRSLYTDCRMLVSLVLNNAVIVDSRTPISFPSLKTLKLTSMKYPGDDFFYKILSSCPVLEDLFVEKCIDDNVAFLVVRVSSLKVLSLLTSSGFSVLGYVN</sequence>
<dbReference type="Gene3D" id="3.80.10.10">
    <property type="entry name" value="Ribonuclease Inhibitor"/>
    <property type="match status" value="1"/>
</dbReference>
<keyword evidence="2" id="KW-1185">Reference proteome</keyword>